<name>A0A6J6CNN9_9ZZZZ</name>
<dbReference type="HAMAP" id="MF_01080">
    <property type="entry name" value="TruB_bact"/>
    <property type="match status" value="1"/>
</dbReference>
<evidence type="ECO:0000256" key="1">
    <source>
        <dbReference type="ARBA" id="ARBA00012787"/>
    </source>
</evidence>
<dbReference type="GO" id="GO:0003723">
    <property type="term" value="F:RNA binding"/>
    <property type="evidence" value="ECO:0007669"/>
    <property type="project" value="InterPro"/>
</dbReference>
<dbReference type="Gene3D" id="3.30.2350.10">
    <property type="entry name" value="Pseudouridine synthase"/>
    <property type="match status" value="1"/>
</dbReference>
<dbReference type="InterPro" id="IPR014780">
    <property type="entry name" value="tRNA_psdUridine_synth_TruB"/>
</dbReference>
<evidence type="ECO:0000313" key="6">
    <source>
        <dbReference type="EMBL" id="CAB4553212.1"/>
    </source>
</evidence>
<dbReference type="AlphaFoldDB" id="A0A6J6CNN9"/>
<dbReference type="GO" id="GO:0160148">
    <property type="term" value="F:tRNA pseudouridine(55) synthase activity"/>
    <property type="evidence" value="ECO:0007669"/>
    <property type="project" value="UniProtKB-EC"/>
</dbReference>
<dbReference type="NCBIfam" id="TIGR00431">
    <property type="entry name" value="TruB"/>
    <property type="match status" value="1"/>
</dbReference>
<feature type="domain" description="Pseudouridine synthase II N-terminal" evidence="4">
    <location>
        <begin position="23"/>
        <end position="188"/>
    </location>
</feature>
<dbReference type="InterPro" id="IPR020103">
    <property type="entry name" value="PsdUridine_synth_cat_dom_sf"/>
</dbReference>
<dbReference type="InterPro" id="IPR002501">
    <property type="entry name" value="PsdUridine_synth_N"/>
</dbReference>
<keyword evidence="2" id="KW-0819">tRNA processing</keyword>
<dbReference type="PANTHER" id="PTHR13767:SF2">
    <property type="entry name" value="PSEUDOURIDYLATE SYNTHASE TRUB1"/>
    <property type="match status" value="1"/>
</dbReference>
<dbReference type="SUPFAM" id="SSF55120">
    <property type="entry name" value="Pseudouridine synthase"/>
    <property type="match status" value="1"/>
</dbReference>
<dbReference type="InterPro" id="IPR032819">
    <property type="entry name" value="TruB_C"/>
</dbReference>
<sequence length="314" mass="33774">MHGLLVVDKPAGMTSHDVVDRARRLLGERKVGHSGTLDPDATGVLLLGVGDATRLLRFLDNVTIDGQPTTSKSYTGTVVLGSETTTLDAAGEVTATYDMSQMISQLTVEMLQEIVDGNVNQQLLGRIMQVPPMVSALKVDGQRLHELARAGIEIEREARPVTVHSFKVLAVRGHLIDIDVACSSGTYIRTLASDLGRLLGGGAHLCDLRRTSIGRFGISDAVKLDDLTPDNAHSFLQPVLECVRGLSRFDADDEVRMAVSFGKVLPEATFVNSGSAPWAVVDAHDKLIAVYEPFSHPKVGDGMTRPLIVFITPS</sequence>
<keyword evidence="3" id="KW-0413">Isomerase</keyword>
<evidence type="ECO:0000256" key="3">
    <source>
        <dbReference type="ARBA" id="ARBA00023235"/>
    </source>
</evidence>
<accession>A0A6J6CNN9</accession>
<evidence type="ECO:0000256" key="2">
    <source>
        <dbReference type="ARBA" id="ARBA00022694"/>
    </source>
</evidence>
<dbReference type="Pfam" id="PF01509">
    <property type="entry name" value="TruB_N"/>
    <property type="match status" value="1"/>
</dbReference>
<evidence type="ECO:0000259" key="5">
    <source>
        <dbReference type="Pfam" id="PF16198"/>
    </source>
</evidence>
<reference evidence="6" key="1">
    <citation type="submission" date="2020-05" db="EMBL/GenBank/DDBJ databases">
        <authorList>
            <person name="Chiriac C."/>
            <person name="Salcher M."/>
            <person name="Ghai R."/>
            <person name="Kavagutti S V."/>
        </authorList>
    </citation>
    <scope>NUCLEOTIDE SEQUENCE</scope>
</reference>
<dbReference type="EC" id="5.4.99.25" evidence="1"/>
<gene>
    <name evidence="6" type="ORF">UFOPK1421_01422</name>
</gene>
<dbReference type="GO" id="GO:1990481">
    <property type="term" value="P:mRNA pseudouridine synthesis"/>
    <property type="evidence" value="ECO:0007669"/>
    <property type="project" value="TreeGrafter"/>
</dbReference>
<dbReference type="Pfam" id="PF16198">
    <property type="entry name" value="TruB_C_2"/>
    <property type="match status" value="1"/>
</dbReference>
<evidence type="ECO:0000259" key="4">
    <source>
        <dbReference type="Pfam" id="PF01509"/>
    </source>
</evidence>
<dbReference type="EMBL" id="CAEZSL010000201">
    <property type="protein sequence ID" value="CAB4553212.1"/>
    <property type="molecule type" value="Genomic_DNA"/>
</dbReference>
<organism evidence="6">
    <name type="scientific">freshwater metagenome</name>
    <dbReference type="NCBI Taxonomy" id="449393"/>
    <lineage>
        <taxon>unclassified sequences</taxon>
        <taxon>metagenomes</taxon>
        <taxon>ecological metagenomes</taxon>
    </lineage>
</organism>
<dbReference type="CDD" id="cd02573">
    <property type="entry name" value="PseudoU_synth_EcTruB"/>
    <property type="match status" value="1"/>
</dbReference>
<dbReference type="GO" id="GO:0006400">
    <property type="term" value="P:tRNA modification"/>
    <property type="evidence" value="ECO:0007669"/>
    <property type="project" value="TreeGrafter"/>
</dbReference>
<proteinExistence type="inferred from homology"/>
<feature type="domain" description="tRNA pseudouridylate synthase B C-terminal" evidence="5">
    <location>
        <begin position="189"/>
        <end position="229"/>
    </location>
</feature>
<protein>
    <recommendedName>
        <fullName evidence="1">tRNA pseudouridine(55) synthase</fullName>
        <ecNumber evidence="1">5.4.99.25</ecNumber>
    </recommendedName>
</protein>
<dbReference type="PANTHER" id="PTHR13767">
    <property type="entry name" value="TRNA-PSEUDOURIDINE SYNTHASE"/>
    <property type="match status" value="1"/>
</dbReference>